<dbReference type="AlphaFoldDB" id="R9HTP5"/>
<dbReference type="HOGENOM" id="CLU_2244550_0_0_10"/>
<evidence type="ECO:0000313" key="3">
    <source>
        <dbReference type="Proteomes" id="UP000014200"/>
    </source>
</evidence>
<keyword evidence="1" id="KW-0812">Transmembrane</keyword>
<gene>
    <name evidence="2" type="ORF">C802_04579</name>
</gene>
<dbReference type="Proteomes" id="UP000014200">
    <property type="component" value="Unassembled WGS sequence"/>
</dbReference>
<comment type="caution">
    <text evidence="2">The sequence shown here is derived from an EMBL/GenBank/DDBJ whole genome shotgun (WGS) entry which is preliminary data.</text>
</comment>
<protein>
    <submittedName>
        <fullName evidence="2">Uncharacterized protein</fullName>
    </submittedName>
</protein>
<dbReference type="STRING" id="1235788.C802_04579"/>
<feature type="transmembrane region" description="Helical" evidence="1">
    <location>
        <begin position="47"/>
        <end position="69"/>
    </location>
</feature>
<keyword evidence="1" id="KW-1133">Transmembrane helix</keyword>
<organism evidence="2 3">
    <name type="scientific">Phocaeicola sartorii</name>
    <dbReference type="NCBI Taxonomy" id="671267"/>
    <lineage>
        <taxon>Bacteria</taxon>
        <taxon>Pseudomonadati</taxon>
        <taxon>Bacteroidota</taxon>
        <taxon>Bacteroidia</taxon>
        <taxon>Bacteroidales</taxon>
        <taxon>Bacteroidaceae</taxon>
        <taxon>Phocaeicola</taxon>
    </lineage>
</organism>
<dbReference type="EMBL" id="ASSP01000035">
    <property type="protein sequence ID" value="EOS07388.1"/>
    <property type="molecule type" value="Genomic_DNA"/>
</dbReference>
<keyword evidence="3" id="KW-1185">Reference proteome</keyword>
<accession>R9HTP5</accession>
<evidence type="ECO:0000313" key="2">
    <source>
        <dbReference type="EMBL" id="EOS07388.1"/>
    </source>
</evidence>
<evidence type="ECO:0000256" key="1">
    <source>
        <dbReference type="SAM" id="Phobius"/>
    </source>
</evidence>
<keyword evidence="1" id="KW-0472">Membrane</keyword>
<name>R9HTP5_9BACT</name>
<reference evidence="2 3" key="1">
    <citation type="submission" date="2013-04" db="EMBL/GenBank/DDBJ databases">
        <title>The Genome Sequence of Bacteroides massiliensis dnLKV3.</title>
        <authorList>
            <consortium name="The Broad Institute Genomics Platform"/>
            <consortium name="The Broad Institute Genome Sequencing Center for Infectious Disease"/>
            <person name="Earl A."/>
            <person name="Xavier R."/>
            <person name="Kuhn K."/>
            <person name="Stappenbeck T."/>
            <person name="Walker B."/>
            <person name="Young S."/>
            <person name="Zeng Q."/>
            <person name="Gargeya S."/>
            <person name="Fitzgerald M."/>
            <person name="Haas B."/>
            <person name="Abouelleil A."/>
            <person name="Allen A.W."/>
            <person name="Alvarado L."/>
            <person name="Arachchi H.M."/>
            <person name="Berlin A.M."/>
            <person name="Chapman S.B."/>
            <person name="Gainer-Dewar J."/>
            <person name="Goldberg J."/>
            <person name="Griggs A."/>
            <person name="Gujja S."/>
            <person name="Hansen M."/>
            <person name="Howarth C."/>
            <person name="Imamovic A."/>
            <person name="Ireland A."/>
            <person name="Larimer J."/>
            <person name="McCowan C."/>
            <person name="Murphy C."/>
            <person name="Pearson M."/>
            <person name="Poon T.W."/>
            <person name="Priest M."/>
            <person name="Roberts A."/>
            <person name="Saif S."/>
            <person name="Shea T."/>
            <person name="Sisk P."/>
            <person name="Sykes S."/>
            <person name="Wortman J."/>
            <person name="Nusbaum C."/>
            <person name="Birren B."/>
        </authorList>
    </citation>
    <scope>NUCLEOTIDE SEQUENCE [LARGE SCALE GENOMIC DNA]</scope>
    <source>
        <strain evidence="3">dnLKV3</strain>
    </source>
</reference>
<feature type="transmembrane region" description="Helical" evidence="1">
    <location>
        <begin position="14"/>
        <end position="35"/>
    </location>
</feature>
<feature type="transmembrane region" description="Helical" evidence="1">
    <location>
        <begin position="75"/>
        <end position="95"/>
    </location>
</feature>
<sequence>MKFNCEKIPNFKQLYLIFTFCNIFLFVYIVVCAIVDSFHLWPRGDLMSIWMLIALLIPSGILLRINYFISGKKDTLRYQFLLSCLFIIYSPFYSFRVLKKGWIK</sequence>
<proteinExistence type="predicted"/>